<gene>
    <name evidence="5" type="ORF">RCL2_000672800</name>
</gene>
<comment type="subcellular location">
    <subcellularLocation>
        <location evidence="1">Cytoplasm</location>
    </subcellularLocation>
</comment>
<accession>A0A8H3L586</accession>
<evidence type="ECO:0000256" key="2">
    <source>
        <dbReference type="ARBA" id="ARBA00022490"/>
    </source>
</evidence>
<keyword evidence="3" id="KW-0802">TPR repeat</keyword>
<dbReference type="Pfam" id="PF11701">
    <property type="entry name" value="UNC45-central"/>
    <property type="match status" value="1"/>
</dbReference>
<dbReference type="InterPro" id="IPR011989">
    <property type="entry name" value="ARM-like"/>
</dbReference>
<dbReference type="Proteomes" id="UP000615446">
    <property type="component" value="Unassembled WGS sequence"/>
</dbReference>
<reference evidence="5" key="1">
    <citation type="submission" date="2019-10" db="EMBL/GenBank/DDBJ databases">
        <title>Conservation and host-specific expression of non-tandemly repeated heterogenous ribosome RNA gene in arbuscular mycorrhizal fungi.</title>
        <authorList>
            <person name="Maeda T."/>
            <person name="Kobayashi Y."/>
            <person name="Nakagawa T."/>
            <person name="Ezawa T."/>
            <person name="Yamaguchi K."/>
            <person name="Bino T."/>
            <person name="Nishimoto Y."/>
            <person name="Shigenobu S."/>
            <person name="Kawaguchi M."/>
        </authorList>
    </citation>
    <scope>NUCLEOTIDE SEQUENCE</scope>
    <source>
        <strain evidence="5">HR1</strain>
    </source>
</reference>
<dbReference type="AlphaFoldDB" id="A0A8H3L586"/>
<comment type="caution">
    <text evidence="5">The sequence shown here is derived from an EMBL/GenBank/DDBJ whole genome shotgun (WGS) entry which is preliminary data.</text>
</comment>
<evidence type="ECO:0000256" key="1">
    <source>
        <dbReference type="ARBA" id="ARBA00004496"/>
    </source>
</evidence>
<organism evidence="5 6">
    <name type="scientific">Rhizophagus clarus</name>
    <dbReference type="NCBI Taxonomy" id="94130"/>
    <lineage>
        <taxon>Eukaryota</taxon>
        <taxon>Fungi</taxon>
        <taxon>Fungi incertae sedis</taxon>
        <taxon>Mucoromycota</taxon>
        <taxon>Glomeromycotina</taxon>
        <taxon>Glomeromycetes</taxon>
        <taxon>Glomerales</taxon>
        <taxon>Glomeraceae</taxon>
        <taxon>Rhizophagus</taxon>
    </lineage>
</organism>
<dbReference type="OrthoDB" id="199930at2759"/>
<dbReference type="SMART" id="SM00185">
    <property type="entry name" value="ARM"/>
    <property type="match status" value="6"/>
</dbReference>
<evidence type="ECO:0000313" key="6">
    <source>
        <dbReference type="Proteomes" id="UP000615446"/>
    </source>
</evidence>
<dbReference type="SUPFAM" id="SSF48371">
    <property type="entry name" value="ARM repeat"/>
    <property type="match status" value="2"/>
</dbReference>
<dbReference type="EMBL" id="BLAL01000044">
    <property type="protein sequence ID" value="GES79424.1"/>
    <property type="molecule type" value="Genomic_DNA"/>
</dbReference>
<proteinExistence type="predicted"/>
<evidence type="ECO:0000313" key="5">
    <source>
        <dbReference type="EMBL" id="GES79424.1"/>
    </source>
</evidence>
<dbReference type="InterPro" id="IPR000225">
    <property type="entry name" value="Armadillo"/>
</dbReference>
<dbReference type="InterPro" id="IPR016024">
    <property type="entry name" value="ARM-type_fold"/>
</dbReference>
<dbReference type="PANTHER" id="PTHR45994">
    <property type="entry name" value="FI21225P1"/>
    <property type="match status" value="1"/>
</dbReference>
<dbReference type="GO" id="GO:0005737">
    <property type="term" value="C:cytoplasm"/>
    <property type="evidence" value="ECO:0007669"/>
    <property type="project" value="UniProtKB-SubCell"/>
</dbReference>
<sequence>MDLSASEEVQISYLNSILQKVNLTEDNFSETFIRSRDYINLLSQFGSSKSRKIISLSLLILTKLLEKNQLKKELKVITKKQIVKWISDSIKQQEKLNGIKALSAIFNLGENNIGKSCLERDDNDEGSILTDLMEFAEFDKEEVRESIVEMLSIACSQEQCRKLIKLNCQEYLSKLMRSKNYKIKSLAAVTLTKLMLDDKLSLSGGGNQEKKKIVSEEEDENELAGLFRNLVLNEESEIDVRVNAIEGLAYASLKPTVKEMIAHHPTLLREIFKLAKEQENLNNNLLYGVAVILLNITLYRKKLSENERQILKLKKIADGESSFEIDPLDEDEYVETRIKQIMKLGVNQTLNLLSKNQSQIIRQLVSNIFLNLATDQTNRGIIVQQGGVKILISLVIKEGNTKEGRVFATQALAKIAITMNPNLAFRGERSSDLVRPLLNLCQGENELCQFESLMALTNLSSVDNDIRMRIYDLKGIPIIENLQFSENTLVRRAATECLCNMMFCEPVYELYSDPQSSINKITILVAFSEIDDFETRRAASGALAILSTNPNVCKMILDRPRGIQILKDLFNEDSSEIQHRAIECLKNIANIDKDKAELLVKADLHKRMLELVKEGKVESVVVTCAETLKIFANHVSGTSYLFGAYSTELADKLEFNSVEARNLEIKSTRHGIALSAQLGFYGLFHSFFRESIYGFFRGNVDHFLVLLATVTGLGQFIGSWLLNVVLPPSSEQREEIVAIARANLEQATNSSNNNSINNDNVKQPDEQATLLPEAVINYIAFQHHEENDICG</sequence>
<dbReference type="Gene3D" id="1.25.10.10">
    <property type="entry name" value="Leucine-rich Repeat Variant"/>
    <property type="match status" value="2"/>
</dbReference>
<dbReference type="PANTHER" id="PTHR45994:SF1">
    <property type="entry name" value="FI21225P1"/>
    <property type="match status" value="1"/>
</dbReference>
<dbReference type="GO" id="GO:0051879">
    <property type="term" value="F:Hsp90 protein binding"/>
    <property type="evidence" value="ECO:0007669"/>
    <property type="project" value="TreeGrafter"/>
</dbReference>
<evidence type="ECO:0000259" key="4">
    <source>
        <dbReference type="Pfam" id="PF11701"/>
    </source>
</evidence>
<dbReference type="InterPro" id="IPR024660">
    <property type="entry name" value="UCS_central_dom"/>
</dbReference>
<protein>
    <submittedName>
        <fullName evidence="5">Protein unc-45 homolog B-like isoform X2</fullName>
    </submittedName>
</protein>
<keyword evidence="2" id="KW-0963">Cytoplasm</keyword>
<feature type="domain" description="UNC-45/Cro1/She4 central" evidence="4">
    <location>
        <begin position="41"/>
        <end position="194"/>
    </location>
</feature>
<name>A0A8H3L586_9GLOM</name>
<evidence type="ECO:0000256" key="3">
    <source>
        <dbReference type="ARBA" id="ARBA00022803"/>
    </source>
</evidence>